<feature type="non-terminal residue" evidence="1">
    <location>
        <position position="41"/>
    </location>
</feature>
<dbReference type="EMBL" id="UINC01136747">
    <property type="protein sequence ID" value="SVD21693.1"/>
    <property type="molecule type" value="Genomic_DNA"/>
</dbReference>
<protein>
    <submittedName>
        <fullName evidence="1">Uncharacterized protein</fullName>
    </submittedName>
</protein>
<name>A0A382TI95_9ZZZZ</name>
<dbReference type="AlphaFoldDB" id="A0A382TI95"/>
<gene>
    <name evidence="1" type="ORF">METZ01_LOCUS374547</name>
</gene>
<proteinExistence type="predicted"/>
<sequence length="41" mass="4616">MNNYRRVRVLFSDHLGLARGKYQPINTAAGGEARFCISLYG</sequence>
<organism evidence="1">
    <name type="scientific">marine metagenome</name>
    <dbReference type="NCBI Taxonomy" id="408172"/>
    <lineage>
        <taxon>unclassified sequences</taxon>
        <taxon>metagenomes</taxon>
        <taxon>ecological metagenomes</taxon>
    </lineage>
</organism>
<accession>A0A382TI95</accession>
<evidence type="ECO:0000313" key="1">
    <source>
        <dbReference type="EMBL" id="SVD21693.1"/>
    </source>
</evidence>
<reference evidence="1" key="1">
    <citation type="submission" date="2018-05" db="EMBL/GenBank/DDBJ databases">
        <authorList>
            <person name="Lanie J.A."/>
            <person name="Ng W.-L."/>
            <person name="Kazmierczak K.M."/>
            <person name="Andrzejewski T.M."/>
            <person name="Davidsen T.M."/>
            <person name="Wayne K.J."/>
            <person name="Tettelin H."/>
            <person name="Glass J.I."/>
            <person name="Rusch D."/>
            <person name="Podicherti R."/>
            <person name="Tsui H.-C.T."/>
            <person name="Winkler M.E."/>
        </authorList>
    </citation>
    <scope>NUCLEOTIDE SEQUENCE</scope>
</reference>